<dbReference type="Proteomes" id="UP001497482">
    <property type="component" value="Chromosome 5"/>
</dbReference>
<organism evidence="2 3">
    <name type="scientific">Knipowitschia caucasica</name>
    <name type="common">Caucasian dwarf goby</name>
    <name type="synonym">Pomatoschistus caucasicus</name>
    <dbReference type="NCBI Taxonomy" id="637954"/>
    <lineage>
        <taxon>Eukaryota</taxon>
        <taxon>Metazoa</taxon>
        <taxon>Chordata</taxon>
        <taxon>Craniata</taxon>
        <taxon>Vertebrata</taxon>
        <taxon>Euteleostomi</taxon>
        <taxon>Actinopterygii</taxon>
        <taxon>Neopterygii</taxon>
        <taxon>Teleostei</taxon>
        <taxon>Neoteleostei</taxon>
        <taxon>Acanthomorphata</taxon>
        <taxon>Gobiaria</taxon>
        <taxon>Gobiiformes</taxon>
        <taxon>Gobioidei</taxon>
        <taxon>Gobiidae</taxon>
        <taxon>Gobiinae</taxon>
        <taxon>Knipowitschia</taxon>
    </lineage>
</organism>
<accession>A0AAV2LYH0</accession>
<feature type="compositionally biased region" description="Polar residues" evidence="1">
    <location>
        <begin position="1"/>
        <end position="16"/>
    </location>
</feature>
<sequence length="550" mass="61108">MDHSSVLRQQSQNTILRTRHEQNIKTPASVSKPAPFALNSKENNVGADEACSENMNLLSLKDTASIPKGDKVEDFQHDHAALLRILRNEGESLAMIPHGKPNHLPQRVSIMKSRQKPDTIPHPGSVGSVKSVQFSRDIAAMQSITRDQGIKAGVPSDRAPSIYTPMRVPVKKNAFDTGLTVQFSRDCAAMQSITKDEGVKAGVPLDRPPSIYTPMRVPVKKSGTDTGPRLTGSSTKTVQFSPDVAALQSILQNEGVKTMAPDGASQRNSVCPTGRGTSIYMAQRVPIRKNLADPSTGLMGPTLTPGQKWAAQRVTRPKPMSVMRWQTLSQQSPYGSTLGFRNYKENICTNKEEVVQKLFVEDEQTPDEEAVTELFQDHTTHKQETQSPVRDEEAEDDLMKEDDRAVGPFVQALQRESVIFFSTGKKLFRDHHFKKTEKKEKEPWLEEVPVLHQKCLTSALGQSVTKDQTQKTNVMNPARPTQQKPLPPLEELRLDEEVATYTSTFVPSMPRFHAPQPRCGNPLATLLHFEEATKFVPISLDMSPVSPLER</sequence>
<name>A0AAV2LYH0_KNICA</name>
<dbReference type="PANTHER" id="PTHR15289:SF3">
    <property type="entry name" value="TASTIN"/>
    <property type="match status" value="1"/>
</dbReference>
<feature type="region of interest" description="Disordered" evidence="1">
    <location>
        <begin position="1"/>
        <end position="37"/>
    </location>
</feature>
<proteinExistence type="predicted"/>
<dbReference type="PANTHER" id="PTHR15289">
    <property type="entry name" value="TASTIN"/>
    <property type="match status" value="1"/>
</dbReference>
<dbReference type="InterPro" id="IPR026133">
    <property type="entry name" value="Tastin"/>
</dbReference>
<reference evidence="2 3" key="1">
    <citation type="submission" date="2024-04" db="EMBL/GenBank/DDBJ databases">
        <authorList>
            <person name="Waldvogel A.-M."/>
            <person name="Schoenle A."/>
        </authorList>
    </citation>
    <scope>NUCLEOTIDE SEQUENCE [LARGE SCALE GENOMIC DNA]</scope>
</reference>
<evidence type="ECO:0000313" key="3">
    <source>
        <dbReference type="Proteomes" id="UP001497482"/>
    </source>
</evidence>
<dbReference type="AlphaFoldDB" id="A0AAV2LYH0"/>
<gene>
    <name evidence="2" type="ORF">KC01_LOCUS33353</name>
</gene>
<keyword evidence="3" id="KW-1185">Reference proteome</keyword>
<protein>
    <submittedName>
        <fullName evidence="2">Uncharacterized protein</fullName>
    </submittedName>
</protein>
<dbReference type="EMBL" id="OZ035827">
    <property type="protein sequence ID" value="CAL1606096.1"/>
    <property type="molecule type" value="Genomic_DNA"/>
</dbReference>
<evidence type="ECO:0000313" key="2">
    <source>
        <dbReference type="EMBL" id="CAL1606096.1"/>
    </source>
</evidence>
<feature type="region of interest" description="Disordered" evidence="1">
    <location>
        <begin position="200"/>
        <end position="236"/>
    </location>
</feature>
<evidence type="ECO:0000256" key="1">
    <source>
        <dbReference type="SAM" id="MobiDB-lite"/>
    </source>
</evidence>